<proteinExistence type="predicted"/>
<name>A0AAU2JXE2_9ACTN</name>
<protein>
    <submittedName>
        <fullName evidence="1">Uncharacterized protein</fullName>
    </submittedName>
</protein>
<organism evidence="1">
    <name type="scientific">Streptomyces sp. NBC_00049</name>
    <dbReference type="NCBI Taxonomy" id="2903617"/>
    <lineage>
        <taxon>Bacteria</taxon>
        <taxon>Bacillati</taxon>
        <taxon>Actinomycetota</taxon>
        <taxon>Actinomycetes</taxon>
        <taxon>Kitasatosporales</taxon>
        <taxon>Streptomycetaceae</taxon>
        <taxon>Streptomyces</taxon>
    </lineage>
</organism>
<evidence type="ECO:0000313" key="1">
    <source>
        <dbReference type="EMBL" id="WTU77219.1"/>
    </source>
</evidence>
<dbReference type="AlphaFoldDB" id="A0AAU2JXE2"/>
<sequence length="95" mass="10807">MRRSPVLCDACKHLQRRRNPESKTTADRYVMHCAAFPESIPSDIFPGGFDHRRPYPGDSGVLFELKDGKEKIVALYEATVPESRRTRVSDGETKK</sequence>
<gene>
    <name evidence="1" type="ORF">OG327_29960</name>
</gene>
<reference evidence="1" key="1">
    <citation type="submission" date="2022-10" db="EMBL/GenBank/DDBJ databases">
        <title>The complete genomes of actinobacterial strains from the NBC collection.</title>
        <authorList>
            <person name="Joergensen T.S."/>
            <person name="Alvarez Arevalo M."/>
            <person name="Sterndorff E.B."/>
            <person name="Faurdal D."/>
            <person name="Vuksanovic O."/>
            <person name="Mourched A.-S."/>
            <person name="Charusanti P."/>
            <person name="Shaw S."/>
            <person name="Blin K."/>
            <person name="Weber T."/>
        </authorList>
    </citation>
    <scope>NUCLEOTIDE SEQUENCE</scope>
    <source>
        <strain evidence="1">NBC_00049</strain>
    </source>
</reference>
<accession>A0AAU2JXE2</accession>
<dbReference type="EMBL" id="CP108264">
    <property type="protein sequence ID" value="WTU77219.1"/>
    <property type="molecule type" value="Genomic_DNA"/>
</dbReference>